<feature type="region of interest" description="Disordered" evidence="5">
    <location>
        <begin position="231"/>
        <end position="382"/>
    </location>
</feature>
<proteinExistence type="predicted"/>
<evidence type="ECO:0000256" key="1">
    <source>
        <dbReference type="ARBA" id="ARBA00022723"/>
    </source>
</evidence>
<evidence type="ECO:0000256" key="3">
    <source>
        <dbReference type="ARBA" id="ARBA00022833"/>
    </source>
</evidence>
<protein>
    <recommendedName>
        <fullName evidence="6">THAP-type domain-containing protein</fullName>
    </recommendedName>
</protein>
<feature type="domain" description="THAP-type" evidence="6">
    <location>
        <begin position="14"/>
        <end position="98"/>
    </location>
</feature>
<evidence type="ECO:0000256" key="5">
    <source>
        <dbReference type="SAM" id="MobiDB-lite"/>
    </source>
</evidence>
<dbReference type="GO" id="GO:0003677">
    <property type="term" value="F:DNA binding"/>
    <property type="evidence" value="ECO:0007669"/>
    <property type="project" value="UniProtKB-KW"/>
</dbReference>
<feature type="compositionally biased region" description="Basic and acidic residues" evidence="5">
    <location>
        <begin position="322"/>
        <end position="341"/>
    </location>
</feature>
<evidence type="ECO:0000313" key="9">
    <source>
        <dbReference type="EMBL" id="JAG24730.1"/>
    </source>
</evidence>
<sequence length="382" mass="43232">MPPKKAKKTAQKFIKCFVPACENTEASGKILLTTPRNPEVFKAWCDAVGVAHGGRHICEDHFELSKDAENWQYFKLCGNGLRIRKGVVPHRYLDSKCPDTGSQFSDDDKKIKLEFLNSLVCKRKIVTRVNRIEDLKAAAGPSEAEKLEELAKNNARSKRNSPQLDFIETTESAPVLEVTPDIYLCTCLHDLPTKTYDPLLSHKFSCLYSSQAPKTEDQYYEYILGPTTETAELDDRPQIPIATSTSSGKTSSNSLTGKNVKKKPPKKKPKVESEEEYLSSSESDLSMFNGDYSEEDPDYDPDPDYDRGDEEDLNFEEPAMAELKEDDLIKTALKEKPDTRKRQTNKRKPVKSKAKSRGRTKKANNEKLENQEVKSRPKRGQK</sequence>
<evidence type="ECO:0000313" key="7">
    <source>
        <dbReference type="EMBL" id="JAG12697.1"/>
    </source>
</evidence>
<feature type="compositionally biased region" description="Basic residues" evidence="5">
    <location>
        <begin position="342"/>
        <end position="362"/>
    </location>
</feature>
<dbReference type="EMBL" id="GBHO01030907">
    <property type="protein sequence ID" value="JAG12697.1"/>
    <property type="molecule type" value="Transcribed_RNA"/>
</dbReference>
<feature type="compositionally biased region" description="Basic and acidic residues" evidence="5">
    <location>
        <begin position="363"/>
        <end position="375"/>
    </location>
</feature>
<dbReference type="GO" id="GO:0008270">
    <property type="term" value="F:zinc ion binding"/>
    <property type="evidence" value="ECO:0007669"/>
    <property type="project" value="UniProtKB-KW"/>
</dbReference>
<evidence type="ECO:0000256" key="4">
    <source>
        <dbReference type="ARBA" id="ARBA00023125"/>
    </source>
</evidence>
<dbReference type="SMART" id="SM00980">
    <property type="entry name" value="THAP"/>
    <property type="match status" value="1"/>
</dbReference>
<name>A0A0A9WW59_LYGHE</name>
<feature type="compositionally biased region" description="Acidic residues" evidence="5">
    <location>
        <begin position="292"/>
        <end position="315"/>
    </location>
</feature>
<keyword evidence="3" id="KW-0862">Zinc</keyword>
<dbReference type="AlphaFoldDB" id="A0A0A9WW59"/>
<reference evidence="7" key="1">
    <citation type="journal article" date="2014" name="PLoS ONE">
        <title>Transcriptome-Based Identification of ABC Transporters in the Western Tarnished Plant Bug Lygus hesperus.</title>
        <authorList>
            <person name="Hull J.J."/>
            <person name="Chaney K."/>
            <person name="Geib S.M."/>
            <person name="Fabrick J.A."/>
            <person name="Brent C.S."/>
            <person name="Walsh D."/>
            <person name="Lavine L.C."/>
        </authorList>
    </citation>
    <scope>NUCLEOTIDE SEQUENCE</scope>
</reference>
<accession>A0A0A9WW59</accession>
<evidence type="ECO:0000256" key="2">
    <source>
        <dbReference type="ARBA" id="ARBA00022771"/>
    </source>
</evidence>
<keyword evidence="1" id="KW-0479">Metal-binding</keyword>
<evidence type="ECO:0000313" key="8">
    <source>
        <dbReference type="EMBL" id="JAG15692.1"/>
    </source>
</evidence>
<feature type="compositionally biased region" description="Basic residues" evidence="5">
    <location>
        <begin position="259"/>
        <end position="269"/>
    </location>
</feature>
<evidence type="ECO:0000259" key="6">
    <source>
        <dbReference type="SMART" id="SM00980"/>
    </source>
</evidence>
<dbReference type="EMBL" id="GBHO01018874">
    <property type="protein sequence ID" value="JAG24730.1"/>
    <property type="molecule type" value="Transcribed_RNA"/>
</dbReference>
<keyword evidence="2" id="KW-0863">Zinc-finger</keyword>
<reference evidence="7" key="2">
    <citation type="submission" date="2014-07" db="EMBL/GenBank/DDBJ databases">
        <authorList>
            <person name="Hull J."/>
        </authorList>
    </citation>
    <scope>NUCLEOTIDE SEQUENCE</scope>
</reference>
<organism evidence="7">
    <name type="scientific">Lygus hesperus</name>
    <name type="common">Western plant bug</name>
    <dbReference type="NCBI Taxonomy" id="30085"/>
    <lineage>
        <taxon>Eukaryota</taxon>
        <taxon>Metazoa</taxon>
        <taxon>Ecdysozoa</taxon>
        <taxon>Arthropoda</taxon>
        <taxon>Hexapoda</taxon>
        <taxon>Insecta</taxon>
        <taxon>Pterygota</taxon>
        <taxon>Neoptera</taxon>
        <taxon>Paraneoptera</taxon>
        <taxon>Hemiptera</taxon>
        <taxon>Heteroptera</taxon>
        <taxon>Panheteroptera</taxon>
        <taxon>Cimicomorpha</taxon>
        <taxon>Miridae</taxon>
        <taxon>Mirini</taxon>
        <taxon>Lygus</taxon>
    </lineage>
</organism>
<dbReference type="SUPFAM" id="SSF57716">
    <property type="entry name" value="Glucocorticoid receptor-like (DNA-binding domain)"/>
    <property type="match status" value="1"/>
</dbReference>
<gene>
    <name evidence="9" type="ORF">CM83_76811</name>
    <name evidence="8" type="ORF">CM83_76826</name>
    <name evidence="7" type="ORF">CM83_76827</name>
</gene>
<keyword evidence="4" id="KW-0238">DNA-binding</keyword>
<dbReference type="InterPro" id="IPR006612">
    <property type="entry name" value="THAP_Znf"/>
</dbReference>
<dbReference type="EMBL" id="GBHO01027912">
    <property type="protein sequence ID" value="JAG15692.1"/>
    <property type="molecule type" value="Transcribed_RNA"/>
</dbReference>
<dbReference type="Pfam" id="PF05485">
    <property type="entry name" value="THAP"/>
    <property type="match status" value="1"/>
</dbReference>
<feature type="compositionally biased region" description="Low complexity" evidence="5">
    <location>
        <begin position="243"/>
        <end position="258"/>
    </location>
</feature>